<evidence type="ECO:0000313" key="1">
    <source>
        <dbReference type="EMBL" id="WLR41910.1"/>
    </source>
</evidence>
<dbReference type="Pfam" id="PF06153">
    <property type="entry name" value="CdAMP_rec"/>
    <property type="match status" value="1"/>
</dbReference>
<dbReference type="Gene3D" id="3.30.70.120">
    <property type="match status" value="1"/>
</dbReference>
<proteinExistence type="predicted"/>
<dbReference type="InterPro" id="IPR011322">
    <property type="entry name" value="N-reg_PII-like_a/b"/>
</dbReference>
<keyword evidence="2" id="KW-1185">Reference proteome</keyword>
<dbReference type="EMBL" id="CP129013">
    <property type="protein sequence ID" value="WLR41910.1"/>
    <property type="molecule type" value="Genomic_DNA"/>
</dbReference>
<dbReference type="InterPro" id="IPR010375">
    <property type="entry name" value="CdAMP_rec"/>
</dbReference>
<dbReference type="RefSeq" id="WP_306019658.1">
    <property type="nucleotide sequence ID" value="NZ_CP129013.1"/>
</dbReference>
<name>A0ABY9JU00_9BACI</name>
<organism evidence="1 2">
    <name type="scientific">Bacillus carboniphilus</name>
    <dbReference type="NCBI Taxonomy" id="86663"/>
    <lineage>
        <taxon>Bacteria</taxon>
        <taxon>Bacillati</taxon>
        <taxon>Bacillota</taxon>
        <taxon>Bacilli</taxon>
        <taxon>Bacillales</taxon>
        <taxon>Bacillaceae</taxon>
        <taxon>Bacillus</taxon>
    </lineage>
</organism>
<evidence type="ECO:0000313" key="2">
    <source>
        <dbReference type="Proteomes" id="UP001197974"/>
    </source>
</evidence>
<dbReference type="PANTHER" id="PTHR38456">
    <property type="entry name" value="CYCLIC DI-AMP RECEPTOR A"/>
    <property type="match status" value="1"/>
</dbReference>
<keyword evidence="1" id="KW-0675">Receptor</keyword>
<dbReference type="SUPFAM" id="SSF54913">
    <property type="entry name" value="GlnB-like"/>
    <property type="match status" value="1"/>
</dbReference>
<accession>A0ABY9JU00</accession>
<dbReference type="InterPro" id="IPR015867">
    <property type="entry name" value="N-reg_PII/ATP_PRibTrfase_C"/>
</dbReference>
<gene>
    <name evidence="1" type="ORF">LC087_13920</name>
</gene>
<reference evidence="1 2" key="1">
    <citation type="submission" date="2023-06" db="EMBL/GenBank/DDBJ databases">
        <title>Five Gram-positive bacteria isolated from mangrove sediments in Shenzhen, Guangdong, China.</title>
        <authorList>
            <person name="Yu S."/>
            <person name="Zheng W."/>
            <person name="Huang Y."/>
        </authorList>
    </citation>
    <scope>NUCLEOTIDE SEQUENCE [LARGE SCALE GENOMIC DNA]</scope>
    <source>
        <strain evidence="1 2">SaN35-3</strain>
    </source>
</reference>
<dbReference type="Proteomes" id="UP001197974">
    <property type="component" value="Chromosome"/>
</dbReference>
<sequence length="111" mass="12119">MKLIVAIVQDQDSQKLLNALTDDQFRVTKLASTGGFLKSGNTTIMVGTEDHKVDRVLEIIKENCQKRDQLIAPISPMGGNADSYIPQPVEVEVGGANIFVVPVESFGSFKR</sequence>
<dbReference type="PANTHER" id="PTHR38456:SF1">
    <property type="entry name" value="CYCLIC DI-AMP RECEPTOR A"/>
    <property type="match status" value="1"/>
</dbReference>
<protein>
    <submittedName>
        <fullName evidence="1">Cyclic-di-AMP receptor</fullName>
    </submittedName>
</protein>